<feature type="signal peptide" evidence="1">
    <location>
        <begin position="1"/>
        <end position="21"/>
    </location>
</feature>
<sequence>MKHFLLLLTLFLSLNTLGQYIDDVPYFFQYNNSTNPGGSCQNTCMAMLLKYYGVEDITPDLISKQYGTKKAQTVEGFEAMFNNLAGKYSLGVKDSGTTSGSVAKIKSLLDDGFPVVAHAYFTSYGHVVLIVGYDDDYFYVNDPAGSWNKQVCGGGYSGDGPTDGKYVKYPVKEMEKVLTSSTCSTQDGKVWLHALSNHIVTAVEDITNGESEVYLSNNSGSIDINNSRNIVQVNLYDKVGRCLQTKANKGNSLIQLATNHLPADVYIVKMTDTKKQVLVKKIFKN</sequence>
<feature type="chain" id="PRO_5045854199" description="Peptidase C39-like domain-containing protein" evidence="1">
    <location>
        <begin position="22"/>
        <end position="285"/>
    </location>
</feature>
<dbReference type="EMBL" id="RZNH01000014">
    <property type="protein sequence ID" value="NOU60183.1"/>
    <property type="molecule type" value="Genomic_DNA"/>
</dbReference>
<protein>
    <recommendedName>
        <fullName evidence="2">Peptidase C39-like domain-containing protein</fullName>
    </recommendedName>
</protein>
<proteinExistence type="predicted"/>
<keyword evidence="1" id="KW-0732">Signal</keyword>
<keyword evidence="4" id="KW-1185">Reference proteome</keyword>
<accession>A0ABX1WVQ6</accession>
<organism evidence="3 4">
    <name type="scientific">Marinifilum caeruleilacunae</name>
    <dbReference type="NCBI Taxonomy" id="2499076"/>
    <lineage>
        <taxon>Bacteria</taxon>
        <taxon>Pseudomonadati</taxon>
        <taxon>Bacteroidota</taxon>
        <taxon>Bacteroidia</taxon>
        <taxon>Marinilabiliales</taxon>
        <taxon>Marinifilaceae</taxon>
    </lineage>
</organism>
<evidence type="ECO:0000313" key="3">
    <source>
        <dbReference type="EMBL" id="NOU60183.1"/>
    </source>
</evidence>
<name>A0ABX1WVQ6_9BACT</name>
<dbReference type="Pfam" id="PF13529">
    <property type="entry name" value="Peptidase_C39_2"/>
    <property type="match status" value="1"/>
</dbReference>
<reference evidence="3 4" key="1">
    <citation type="submission" date="2018-12" db="EMBL/GenBank/DDBJ databases">
        <title>Marinifilum JC070 sp. nov., a marine bacterium isolated from Yongle Blue Hole in the South China Sea.</title>
        <authorList>
            <person name="Fu T."/>
        </authorList>
    </citation>
    <scope>NUCLEOTIDE SEQUENCE [LARGE SCALE GENOMIC DNA]</scope>
    <source>
        <strain evidence="3 4">JC070</strain>
    </source>
</reference>
<gene>
    <name evidence="3" type="ORF">ELS83_10125</name>
</gene>
<comment type="caution">
    <text evidence="3">The sequence shown here is derived from an EMBL/GenBank/DDBJ whole genome shotgun (WGS) entry which is preliminary data.</text>
</comment>
<dbReference type="Proteomes" id="UP000732105">
    <property type="component" value="Unassembled WGS sequence"/>
</dbReference>
<evidence type="ECO:0000256" key="1">
    <source>
        <dbReference type="SAM" id="SignalP"/>
    </source>
</evidence>
<dbReference type="Gene3D" id="3.90.70.10">
    <property type="entry name" value="Cysteine proteinases"/>
    <property type="match status" value="1"/>
</dbReference>
<evidence type="ECO:0000313" key="4">
    <source>
        <dbReference type="Proteomes" id="UP000732105"/>
    </source>
</evidence>
<evidence type="ECO:0000259" key="2">
    <source>
        <dbReference type="Pfam" id="PF13529"/>
    </source>
</evidence>
<dbReference type="InterPro" id="IPR039564">
    <property type="entry name" value="Peptidase_C39-like"/>
</dbReference>
<feature type="domain" description="Peptidase C39-like" evidence="2">
    <location>
        <begin position="23"/>
        <end position="144"/>
    </location>
</feature>
<dbReference type="RefSeq" id="WP_171595465.1">
    <property type="nucleotide sequence ID" value="NZ_RZNH01000014.1"/>
</dbReference>